<evidence type="ECO:0000313" key="1">
    <source>
        <dbReference type="EMBL" id="CAG8839827.1"/>
    </source>
</evidence>
<protein>
    <submittedName>
        <fullName evidence="1">25155_t:CDS:1</fullName>
    </submittedName>
</protein>
<proteinExistence type="predicted"/>
<accession>A0A9N9PDZ2</accession>
<feature type="non-terminal residue" evidence="1">
    <location>
        <position position="61"/>
    </location>
</feature>
<sequence length="61" mass="7368">CNDELDEFKRISIIGRINLHILINDQPHYIEIFQENIEKIIEIKQEVRNLSKDDLLEYIET</sequence>
<name>A0A9N9PDZ2_9GLOM</name>
<keyword evidence="2" id="KW-1185">Reference proteome</keyword>
<organism evidence="1 2">
    <name type="scientific">Cetraspora pellucida</name>
    <dbReference type="NCBI Taxonomy" id="1433469"/>
    <lineage>
        <taxon>Eukaryota</taxon>
        <taxon>Fungi</taxon>
        <taxon>Fungi incertae sedis</taxon>
        <taxon>Mucoromycota</taxon>
        <taxon>Glomeromycotina</taxon>
        <taxon>Glomeromycetes</taxon>
        <taxon>Diversisporales</taxon>
        <taxon>Gigasporaceae</taxon>
        <taxon>Cetraspora</taxon>
    </lineage>
</organism>
<evidence type="ECO:0000313" key="2">
    <source>
        <dbReference type="Proteomes" id="UP000789759"/>
    </source>
</evidence>
<dbReference type="EMBL" id="CAJVQA010088340">
    <property type="protein sequence ID" value="CAG8839827.1"/>
    <property type="molecule type" value="Genomic_DNA"/>
</dbReference>
<gene>
    <name evidence="1" type="ORF">CPELLU_LOCUS21927</name>
</gene>
<feature type="non-terminal residue" evidence="1">
    <location>
        <position position="1"/>
    </location>
</feature>
<comment type="caution">
    <text evidence="1">The sequence shown here is derived from an EMBL/GenBank/DDBJ whole genome shotgun (WGS) entry which is preliminary data.</text>
</comment>
<dbReference type="Proteomes" id="UP000789759">
    <property type="component" value="Unassembled WGS sequence"/>
</dbReference>
<reference evidence="1" key="1">
    <citation type="submission" date="2021-06" db="EMBL/GenBank/DDBJ databases">
        <authorList>
            <person name="Kallberg Y."/>
            <person name="Tangrot J."/>
            <person name="Rosling A."/>
        </authorList>
    </citation>
    <scope>NUCLEOTIDE SEQUENCE</scope>
    <source>
        <strain evidence="1">FL966</strain>
    </source>
</reference>
<dbReference type="AlphaFoldDB" id="A0A9N9PDZ2"/>